<organism evidence="5 6">
    <name type="scientific">Hanseniaspora guilliermondii</name>
    <dbReference type="NCBI Taxonomy" id="56406"/>
    <lineage>
        <taxon>Eukaryota</taxon>
        <taxon>Fungi</taxon>
        <taxon>Dikarya</taxon>
        <taxon>Ascomycota</taxon>
        <taxon>Saccharomycotina</taxon>
        <taxon>Saccharomycetes</taxon>
        <taxon>Saccharomycodales</taxon>
        <taxon>Saccharomycodaceae</taxon>
        <taxon>Hanseniaspora</taxon>
    </lineage>
</organism>
<dbReference type="PANTHER" id="PTHR23253:SF9">
    <property type="entry name" value="EUKARYOTIC TRANSLATION INITIATION FACTOR 4 GAMMA 2"/>
    <property type="match status" value="1"/>
</dbReference>
<feature type="region of interest" description="Disordered" evidence="4">
    <location>
        <begin position="282"/>
        <end position="324"/>
    </location>
</feature>
<dbReference type="AlphaFoldDB" id="A0A1L0D3E9"/>
<reference evidence="6" key="1">
    <citation type="submission" date="2016-11" db="EMBL/GenBank/DDBJ databases">
        <authorList>
            <person name="Guldener U."/>
        </authorList>
    </citation>
    <scope>NUCLEOTIDE SEQUENCE [LARGE SCALE GENOMIC DNA]</scope>
</reference>
<gene>
    <name evidence="5" type="ORF">HGUI_03888</name>
</gene>
<keyword evidence="2" id="KW-0396">Initiation factor</keyword>
<feature type="compositionally biased region" description="Basic and acidic residues" evidence="4">
    <location>
        <begin position="129"/>
        <end position="171"/>
    </location>
</feature>
<feature type="region of interest" description="Disordered" evidence="4">
    <location>
        <begin position="129"/>
        <end position="215"/>
    </location>
</feature>
<dbReference type="VEuPathDB" id="FungiDB:HGUI_03888"/>
<dbReference type="OrthoDB" id="3973035at2759"/>
<evidence type="ECO:0000256" key="1">
    <source>
        <dbReference type="ARBA" id="ARBA00005775"/>
    </source>
</evidence>
<feature type="compositionally biased region" description="Basic and acidic residues" evidence="4">
    <location>
        <begin position="701"/>
        <end position="711"/>
    </location>
</feature>
<keyword evidence="6" id="KW-1185">Reference proteome</keyword>
<dbReference type="Proteomes" id="UP000183365">
    <property type="component" value="Unassembled WGS sequence"/>
</dbReference>
<evidence type="ECO:0000256" key="4">
    <source>
        <dbReference type="SAM" id="MobiDB-lite"/>
    </source>
</evidence>
<sequence>MSEETSKKTYTFKPQNKGEYQKPQHPTFKMNNRAPGSMYTHTAPHMINPMVVPIPMTQAENTVNETNKVSTGFNAPQSSIKTGGSMPESVLKKIKLASDLASKVAAAKKAAEEAAAKKAEEEAAAKKAEEEAAAKKAEEEAAAAKKAEEEAAAAKKAEEEAAAAKKDKEETASESNSGNFKKPLGQKSFASRFAQTSQDNKKQNFNPPSPSVAPFVPEAGIPVSLWLEHMKTLPDDESTGRVYTFDDIFELSQYNVVRDEVWHKKLAAHKMFDIPVKKVNDKKKSSYNNDSKRNDSKWNKSKRNNDRYSNRNESKHENNFSKIPSKGVGLAISEEEAAAKKKAEEEEAAKLANVPKITTSEKGWKPKKKTQAQVVNIVTESGEEILSPQETEKQLKSLLNKLTAENYSSVSAKIINLMNQSRFKEDKMKSLPKTIEMTIFKGCDESQWGMIYARLIGDCMKHLHPDTLPFFKEYFLKAEKYKRYDLEEELEEKGIPKSEWPPFEPGKAIENIPPHYAINYFLGVEMMKYDINGDSEEDIWNVKEGEEDENVEMMSDEYYRVIGKKRRYLGLYKIIGYLYNINALQHDIINVRFSSLVKNIVNASSKGLIKDDIIEALLEFVSTINKKYSAYCKASGVLNSLNVTLDLGNKLIQSKSISSRMAFKFEEYSEASFKDQAHTDKNEIKSLDEVRAEALKEIQRKKMEEKERVQEYRNNSRNNKSKRNGRGFGSNRNQSFKNTNSGNWNVSGTTNNNTSRNESKSGTFRSAPKTTEEPSKQSIKNAFEMLSFESE</sequence>
<dbReference type="EMBL" id="FQNF01000132">
    <property type="protein sequence ID" value="SGZ41687.1"/>
    <property type="molecule type" value="Genomic_DNA"/>
</dbReference>
<evidence type="ECO:0000256" key="3">
    <source>
        <dbReference type="ARBA" id="ARBA00022917"/>
    </source>
</evidence>
<evidence type="ECO:0000313" key="6">
    <source>
        <dbReference type="Proteomes" id="UP000183365"/>
    </source>
</evidence>
<comment type="similarity">
    <text evidence="1">Belongs to the eukaryotic initiation factor 4G family.</text>
</comment>
<evidence type="ECO:0000256" key="2">
    <source>
        <dbReference type="ARBA" id="ARBA00022540"/>
    </source>
</evidence>
<keyword evidence="3" id="KW-0648">Protein biosynthesis</keyword>
<name>A0A1L0D3E9_9ASCO</name>
<protein>
    <recommendedName>
        <fullName evidence="7">MIF4G domain-containing protein</fullName>
    </recommendedName>
</protein>
<dbReference type="PANTHER" id="PTHR23253">
    <property type="entry name" value="EUKARYOTIC TRANSLATION INITIATION FACTOR 4 GAMMA"/>
    <property type="match status" value="1"/>
</dbReference>
<feature type="compositionally biased region" description="Polar residues" evidence="4">
    <location>
        <begin position="193"/>
        <end position="206"/>
    </location>
</feature>
<feature type="region of interest" description="Disordered" evidence="4">
    <location>
        <begin position="1"/>
        <end position="42"/>
    </location>
</feature>
<dbReference type="InterPro" id="IPR016024">
    <property type="entry name" value="ARM-type_fold"/>
</dbReference>
<dbReference type="GO" id="GO:0003743">
    <property type="term" value="F:translation initiation factor activity"/>
    <property type="evidence" value="ECO:0007669"/>
    <property type="project" value="UniProtKB-KW"/>
</dbReference>
<feature type="compositionally biased region" description="Polar residues" evidence="4">
    <location>
        <begin position="730"/>
        <end position="764"/>
    </location>
</feature>
<dbReference type="SUPFAM" id="SSF48371">
    <property type="entry name" value="ARM repeat"/>
    <property type="match status" value="2"/>
</dbReference>
<feature type="compositionally biased region" description="Basic and acidic residues" evidence="4">
    <location>
        <begin position="282"/>
        <end position="319"/>
    </location>
</feature>
<feature type="region of interest" description="Disordered" evidence="4">
    <location>
        <begin position="701"/>
        <end position="791"/>
    </location>
</feature>
<dbReference type="Gene3D" id="1.25.40.180">
    <property type="match status" value="1"/>
</dbReference>
<dbReference type="GO" id="GO:0003729">
    <property type="term" value="F:mRNA binding"/>
    <property type="evidence" value="ECO:0007669"/>
    <property type="project" value="TreeGrafter"/>
</dbReference>
<evidence type="ECO:0008006" key="7">
    <source>
        <dbReference type="Google" id="ProtNLM"/>
    </source>
</evidence>
<dbReference type="GO" id="GO:0016281">
    <property type="term" value="C:eukaryotic translation initiation factor 4F complex"/>
    <property type="evidence" value="ECO:0007669"/>
    <property type="project" value="TreeGrafter"/>
</dbReference>
<accession>A0A1L0D3E9</accession>
<proteinExistence type="inferred from homology"/>
<evidence type="ECO:0000313" key="5">
    <source>
        <dbReference type="EMBL" id="SGZ41687.1"/>
    </source>
</evidence>